<evidence type="ECO:0000313" key="2">
    <source>
        <dbReference type="Proteomes" id="UP000886884"/>
    </source>
</evidence>
<sequence>KLPSGLQYHLLCSLGRDWGHLVKTREPRFPDALVRGYNEYITGMGGAMTWEVPVDEYGLIPEAFVRQLRVLRS</sequence>
<dbReference type="Proteomes" id="UP000886884">
    <property type="component" value="Unassembled WGS sequence"/>
</dbReference>
<proteinExistence type="predicted"/>
<reference evidence="1" key="1">
    <citation type="submission" date="2020-10" db="EMBL/GenBank/DDBJ databases">
        <authorList>
            <person name="Gilroy R."/>
        </authorList>
    </citation>
    <scope>NUCLEOTIDE SEQUENCE</scope>
    <source>
        <strain evidence="1">CHK183-6373</strain>
    </source>
</reference>
<gene>
    <name evidence="1" type="ORF">IAA64_10925</name>
</gene>
<comment type="caution">
    <text evidence="1">The sequence shown here is derived from an EMBL/GenBank/DDBJ whole genome shotgun (WGS) entry which is preliminary data.</text>
</comment>
<dbReference type="EMBL" id="DVOT01000198">
    <property type="protein sequence ID" value="HIV28477.1"/>
    <property type="molecule type" value="Genomic_DNA"/>
</dbReference>
<accession>A0A9D1P902</accession>
<reference evidence="1" key="2">
    <citation type="journal article" date="2021" name="PeerJ">
        <title>Extensive microbial diversity within the chicken gut microbiome revealed by metagenomics and culture.</title>
        <authorList>
            <person name="Gilroy R."/>
            <person name="Ravi A."/>
            <person name="Getino M."/>
            <person name="Pursley I."/>
            <person name="Horton D.L."/>
            <person name="Alikhan N.F."/>
            <person name="Baker D."/>
            <person name="Gharbi K."/>
            <person name="Hall N."/>
            <person name="Watson M."/>
            <person name="Adriaenssens E.M."/>
            <person name="Foster-Nyarko E."/>
            <person name="Jarju S."/>
            <person name="Secka A."/>
            <person name="Antonio M."/>
            <person name="Oren A."/>
            <person name="Chaudhuri R.R."/>
            <person name="La Ragione R."/>
            <person name="Hildebrand F."/>
            <person name="Pallen M.J."/>
        </authorList>
    </citation>
    <scope>NUCLEOTIDE SEQUENCE</scope>
    <source>
        <strain evidence="1">CHK183-6373</strain>
    </source>
</reference>
<feature type="non-terminal residue" evidence="1">
    <location>
        <position position="1"/>
    </location>
</feature>
<protein>
    <submittedName>
        <fullName evidence="1">Uncharacterized protein</fullName>
    </submittedName>
</protein>
<dbReference type="AlphaFoldDB" id="A0A9D1P902"/>
<evidence type="ECO:0000313" key="1">
    <source>
        <dbReference type="EMBL" id="HIV28477.1"/>
    </source>
</evidence>
<name>A0A9D1P902_9FIRM</name>
<organism evidence="1 2">
    <name type="scientific">Candidatus Ornithocaccomicrobium faecavium</name>
    <dbReference type="NCBI Taxonomy" id="2840890"/>
    <lineage>
        <taxon>Bacteria</taxon>
        <taxon>Bacillati</taxon>
        <taxon>Bacillota</taxon>
        <taxon>Clostridia</taxon>
        <taxon>Candidatus Ornithocaccomicrobium</taxon>
    </lineage>
</organism>